<evidence type="ECO:0000313" key="3">
    <source>
        <dbReference type="Proteomes" id="UP000717515"/>
    </source>
</evidence>
<proteinExistence type="predicted"/>
<dbReference type="SMART" id="SM00256">
    <property type="entry name" value="FBOX"/>
    <property type="match status" value="1"/>
</dbReference>
<dbReference type="InterPro" id="IPR001810">
    <property type="entry name" value="F-box_dom"/>
</dbReference>
<dbReference type="Proteomes" id="UP000717515">
    <property type="component" value="Unassembled WGS sequence"/>
</dbReference>
<dbReference type="EMBL" id="JAIFTL010000102">
    <property type="protein sequence ID" value="KAG9323411.1"/>
    <property type="molecule type" value="Genomic_DNA"/>
</dbReference>
<dbReference type="Gene3D" id="1.20.1280.50">
    <property type="match status" value="1"/>
</dbReference>
<name>A0A9P8A6Q0_MORAP</name>
<dbReference type="InterPro" id="IPR036047">
    <property type="entry name" value="F-box-like_dom_sf"/>
</dbReference>
<protein>
    <recommendedName>
        <fullName evidence="1">F-box domain-containing protein</fullName>
    </recommendedName>
</protein>
<comment type="caution">
    <text evidence="2">The sequence shown here is derived from an EMBL/GenBank/DDBJ whole genome shotgun (WGS) entry which is preliminary data.</text>
</comment>
<evidence type="ECO:0000313" key="2">
    <source>
        <dbReference type="EMBL" id="KAG9323411.1"/>
    </source>
</evidence>
<feature type="domain" description="F-box" evidence="1">
    <location>
        <begin position="21"/>
        <end position="62"/>
    </location>
</feature>
<gene>
    <name evidence="2" type="ORF">KVV02_002571</name>
</gene>
<reference evidence="2" key="1">
    <citation type="submission" date="2021-07" db="EMBL/GenBank/DDBJ databases">
        <title>Draft genome of Mortierella alpina, strain LL118, isolated from an aspen leaf litter sample.</title>
        <authorList>
            <person name="Yang S."/>
            <person name="Vinatzer B.A."/>
        </authorList>
    </citation>
    <scope>NUCLEOTIDE SEQUENCE</scope>
    <source>
        <strain evidence="2">LL118</strain>
    </source>
</reference>
<accession>A0A9P8A6Q0</accession>
<dbReference type="AlphaFoldDB" id="A0A9P8A6Q0"/>
<evidence type="ECO:0000259" key="1">
    <source>
        <dbReference type="PROSITE" id="PS50181"/>
    </source>
</evidence>
<organism evidence="2 3">
    <name type="scientific">Mortierella alpina</name>
    <name type="common">Oleaginous fungus</name>
    <name type="synonym">Mortierella renispora</name>
    <dbReference type="NCBI Taxonomy" id="64518"/>
    <lineage>
        <taxon>Eukaryota</taxon>
        <taxon>Fungi</taxon>
        <taxon>Fungi incertae sedis</taxon>
        <taxon>Mucoromycota</taxon>
        <taxon>Mortierellomycotina</taxon>
        <taxon>Mortierellomycetes</taxon>
        <taxon>Mortierellales</taxon>
        <taxon>Mortierellaceae</taxon>
        <taxon>Mortierella</taxon>
    </lineage>
</organism>
<sequence>MSPEAHSLRHDLNTTLQIDHRIPLEVWQRIFSGLYPSQLCRLSMVNRTFNRIVSSLLIWSRIFPLIFGDTKRLRTLGNIPESKSYMLYICANSLYICEACLGLTENHLYFNKPQPTLAPMPTMTKGEIQFLGEELNLTWMIWMCSACRDRQYEQSQLSTEGGDDVKTKDRIRWYREQHSYRNNPSISLVNTHIGDDYRAESSG</sequence>
<dbReference type="SUPFAM" id="SSF81383">
    <property type="entry name" value="F-box domain"/>
    <property type="match status" value="1"/>
</dbReference>
<dbReference type="PROSITE" id="PS50181">
    <property type="entry name" value="FBOX"/>
    <property type="match status" value="1"/>
</dbReference>
<dbReference type="Pfam" id="PF12937">
    <property type="entry name" value="F-box-like"/>
    <property type="match status" value="1"/>
</dbReference>